<evidence type="ECO:0000313" key="2">
    <source>
        <dbReference type="EMBL" id="KAF8747989.1"/>
    </source>
</evidence>
<protein>
    <submittedName>
        <fullName evidence="2">Uncharacterized protein</fullName>
    </submittedName>
</protein>
<name>A0A8H7LZV9_9AGAM</name>
<organism evidence="2 3">
    <name type="scientific">Rhizoctonia solani</name>
    <dbReference type="NCBI Taxonomy" id="456999"/>
    <lineage>
        <taxon>Eukaryota</taxon>
        <taxon>Fungi</taxon>
        <taxon>Dikarya</taxon>
        <taxon>Basidiomycota</taxon>
        <taxon>Agaricomycotina</taxon>
        <taxon>Agaricomycetes</taxon>
        <taxon>Cantharellales</taxon>
        <taxon>Ceratobasidiaceae</taxon>
        <taxon>Rhizoctonia</taxon>
    </lineage>
</organism>
<sequence length="101" mass="10780">MEPEPTIRVLMDAIQILTSQVGALQDVVKAQGKLITQILALSKETNSLVSNKDQAKPGPATGPTTPPSQQGGQANTSRIARPVLLAPFQPSRTRGYDSEEE</sequence>
<gene>
    <name evidence="2" type="ORF">RHS01_11137</name>
</gene>
<evidence type="ECO:0000313" key="3">
    <source>
        <dbReference type="Proteomes" id="UP000614334"/>
    </source>
</evidence>
<dbReference type="AlphaFoldDB" id="A0A8H7LZV9"/>
<reference evidence="2" key="1">
    <citation type="submission" date="2020-09" db="EMBL/GenBank/DDBJ databases">
        <title>Comparative genome analyses of four rice-infecting Rhizoctonia solani isolates reveal extensive enrichment of homogalacturonan modification genes.</title>
        <authorList>
            <person name="Lee D.-Y."/>
            <person name="Jeon J."/>
            <person name="Kim K.-T."/>
            <person name="Cheong K."/>
            <person name="Song H."/>
            <person name="Choi G."/>
            <person name="Ko J."/>
            <person name="Opiyo S.O."/>
            <person name="Zuo S."/>
            <person name="Madhav S."/>
            <person name="Lee Y.-H."/>
            <person name="Wang G.-L."/>
        </authorList>
    </citation>
    <scope>NUCLEOTIDE SEQUENCE</scope>
    <source>
        <strain evidence="2">AG1-IA B2</strain>
    </source>
</reference>
<dbReference type="Proteomes" id="UP000614334">
    <property type="component" value="Unassembled WGS sequence"/>
</dbReference>
<feature type="compositionally biased region" description="Low complexity" evidence="1">
    <location>
        <begin position="56"/>
        <end position="74"/>
    </location>
</feature>
<proteinExistence type="predicted"/>
<comment type="caution">
    <text evidence="2">The sequence shown here is derived from an EMBL/GenBank/DDBJ whole genome shotgun (WGS) entry which is preliminary data.</text>
</comment>
<dbReference type="EMBL" id="JACYCF010000052">
    <property type="protein sequence ID" value="KAF8747989.1"/>
    <property type="molecule type" value="Genomic_DNA"/>
</dbReference>
<evidence type="ECO:0000256" key="1">
    <source>
        <dbReference type="SAM" id="MobiDB-lite"/>
    </source>
</evidence>
<accession>A0A8H7LZV9</accession>
<feature type="region of interest" description="Disordered" evidence="1">
    <location>
        <begin position="46"/>
        <end position="101"/>
    </location>
</feature>